<dbReference type="EMBL" id="CP013236">
    <property type="protein sequence ID" value="AMP17033.1"/>
    <property type="molecule type" value="Genomic_DNA"/>
</dbReference>
<gene>
    <name evidence="5" type="ORF">CPter291_4820</name>
</gene>
<sequence>MFKKKWLAVIAVAVASSAMLTSAAYAQKRSASSASIGSYASQDDAFLALRDAARANNADKAELLASTLGDYDIPSYVDYYRLKPLIKDLVAPQADIRDYLSRYDGSAIADRLRNDWLLELGKAGDWATFDEQYPKFVLDDDTQLKCYALTSAALKGVNVAAEARALLTTPKDFGQGCTDLVGTLAQNGQFTADDVWFQIRQAVESGFAGVARRMTPFVDADDAQVAQAIDKSALLLARGPGAGRSGHELFILALGRVAKNDPGRAAGALSTSSDQLTSAERSLAWAQIALQSALKLEPQALDYWRQVRNNATLSGDAYQWRVRSALRGGDWKLVRSGIEAMPATLRSDPTWIYWLARADQAEGKVDQAQQQFQSIADQTNFYGQLALEELGQKIIAVSSNQAFSPIEMAAMTNNQGFRRALRFFDMNLRFEGVREWNWELRKMTDRQLLTAAEFARQNNVLDRMVNTSDRTKVEVDFNQRFPSPHRDVMTTNTQNLGLDMAWVYGLIRQESRFMRSARSNVGASGLMQVMPATAKWVARKIGLSGFTTDQISDVNTNILLGTNYLSMVLADLDGSQALASAAYNAGPGRPRAWRSTLPGTVEGAIFAESIPFNETRGYVKNVLSNATYYAALFDGKPQSLKARLGTVAPKGFVESALP</sequence>
<feature type="signal peptide" evidence="3">
    <location>
        <begin position="1"/>
        <end position="26"/>
    </location>
</feature>
<evidence type="ECO:0000256" key="2">
    <source>
        <dbReference type="ARBA" id="ARBA00022729"/>
    </source>
</evidence>
<evidence type="ECO:0000256" key="3">
    <source>
        <dbReference type="SAM" id="SignalP"/>
    </source>
</evidence>
<dbReference type="SUPFAM" id="SSF48435">
    <property type="entry name" value="Bacterial muramidases"/>
    <property type="match status" value="1"/>
</dbReference>
<protein>
    <submittedName>
        <fullName evidence="5">Transglycosylase SLT domain protein</fullName>
    </submittedName>
</protein>
<feature type="domain" description="Transglycosylase SLT" evidence="4">
    <location>
        <begin position="491"/>
        <end position="595"/>
    </location>
</feature>
<dbReference type="SUPFAM" id="SSF53955">
    <property type="entry name" value="Lysozyme-like"/>
    <property type="match status" value="1"/>
</dbReference>
<keyword evidence="6" id="KW-1185">Reference proteome</keyword>
<organism evidence="5 6">
    <name type="scientific">Collimonas pratensis</name>
    <dbReference type="NCBI Taxonomy" id="279113"/>
    <lineage>
        <taxon>Bacteria</taxon>
        <taxon>Pseudomonadati</taxon>
        <taxon>Pseudomonadota</taxon>
        <taxon>Betaproteobacteria</taxon>
        <taxon>Burkholderiales</taxon>
        <taxon>Oxalobacteraceae</taxon>
        <taxon>Collimonas</taxon>
    </lineage>
</organism>
<dbReference type="Pfam" id="PF01464">
    <property type="entry name" value="SLT"/>
    <property type="match status" value="1"/>
</dbReference>
<name>A0ABN4MIK5_9BURK</name>
<proteinExistence type="inferred from homology"/>
<dbReference type="PANTHER" id="PTHR37423">
    <property type="entry name" value="SOLUBLE LYTIC MUREIN TRANSGLYCOSYLASE-RELATED"/>
    <property type="match status" value="1"/>
</dbReference>
<keyword evidence="2 3" id="KW-0732">Signal</keyword>
<reference evidence="5 6" key="1">
    <citation type="submission" date="2015-11" db="EMBL/GenBank/DDBJ databases">
        <title>Exploring the genomic traits of fungus-feeding bacterial genus Collimonas.</title>
        <authorList>
            <person name="Song C."/>
            <person name="Schmidt R."/>
            <person name="de Jager V."/>
            <person name="Krzyzanowska D."/>
            <person name="Jongedijk E."/>
            <person name="Cankar K."/>
            <person name="Beekwilder J."/>
            <person name="van Veen A."/>
            <person name="de Boer W."/>
            <person name="van Veen J.A."/>
            <person name="Garbeva P."/>
        </authorList>
    </citation>
    <scope>NUCLEOTIDE SEQUENCE [LARGE SCALE GENOMIC DNA]</scope>
    <source>
        <strain evidence="5 6">Ter291</strain>
    </source>
</reference>
<evidence type="ECO:0000259" key="4">
    <source>
        <dbReference type="Pfam" id="PF01464"/>
    </source>
</evidence>
<feature type="chain" id="PRO_5046845737" evidence="3">
    <location>
        <begin position="27"/>
        <end position="658"/>
    </location>
</feature>
<dbReference type="RefSeq" id="WP_062119355.1">
    <property type="nucleotide sequence ID" value="NZ_CP013236.1"/>
</dbReference>
<comment type="similarity">
    <text evidence="1">Belongs to the transglycosylase Slt family.</text>
</comment>
<dbReference type="PANTHER" id="PTHR37423:SF5">
    <property type="entry name" value="SOLUBLE LYTIC MUREIN TRANSGLYCOSYLASE"/>
    <property type="match status" value="1"/>
</dbReference>
<dbReference type="Gene3D" id="1.10.530.10">
    <property type="match status" value="1"/>
</dbReference>
<evidence type="ECO:0000313" key="6">
    <source>
        <dbReference type="Proteomes" id="UP000074914"/>
    </source>
</evidence>
<dbReference type="InterPro" id="IPR008939">
    <property type="entry name" value="Lytic_TGlycosylase_superhlx_U"/>
</dbReference>
<evidence type="ECO:0000256" key="1">
    <source>
        <dbReference type="ARBA" id="ARBA00007734"/>
    </source>
</evidence>
<dbReference type="InterPro" id="IPR008258">
    <property type="entry name" value="Transglycosylase_SLT_dom_1"/>
</dbReference>
<accession>A0ABN4MIK5</accession>
<dbReference type="CDD" id="cd13401">
    <property type="entry name" value="Slt70-like"/>
    <property type="match status" value="1"/>
</dbReference>
<dbReference type="Gene3D" id="1.25.20.10">
    <property type="entry name" value="Bacterial muramidases"/>
    <property type="match status" value="1"/>
</dbReference>
<dbReference type="InterPro" id="IPR023346">
    <property type="entry name" value="Lysozyme-like_dom_sf"/>
</dbReference>
<dbReference type="Proteomes" id="UP000074914">
    <property type="component" value="Chromosome"/>
</dbReference>
<evidence type="ECO:0000313" key="5">
    <source>
        <dbReference type="EMBL" id="AMP17033.1"/>
    </source>
</evidence>